<proteinExistence type="predicted"/>
<gene>
    <name evidence="2" type="ORF">TIFTF001_055011</name>
</gene>
<keyword evidence="1" id="KW-0472">Membrane</keyword>
<dbReference type="EMBL" id="BTGU01016134">
    <property type="protein sequence ID" value="GMN74498.1"/>
    <property type="molecule type" value="Genomic_DNA"/>
</dbReference>
<dbReference type="Gene3D" id="3.30.430.20">
    <property type="entry name" value="Gnk2 domain, C-X8-C-X2-C motif"/>
    <property type="match status" value="1"/>
</dbReference>
<evidence type="ECO:0000256" key="1">
    <source>
        <dbReference type="SAM" id="Phobius"/>
    </source>
</evidence>
<keyword evidence="3" id="KW-1185">Reference proteome</keyword>
<dbReference type="PANTHER" id="PTHR32099:SF99">
    <property type="entry name" value="GNK2-LIKE DOMAIN-CONTAINING PROTEIN"/>
    <property type="match status" value="1"/>
</dbReference>
<dbReference type="PANTHER" id="PTHR32099">
    <property type="entry name" value="CYSTEINE-RICH REPEAT SECRETORY PROTEIN"/>
    <property type="match status" value="1"/>
</dbReference>
<sequence length="80" mass="8524">MIGLCRGDVKLDVCRSCLNNATHRLTQCTPDLSQLDCTNCLDNALAKMVQLGKESNTLTTVFIAIVSSVVVAVIHSVSAC</sequence>
<evidence type="ECO:0000313" key="3">
    <source>
        <dbReference type="Proteomes" id="UP001187192"/>
    </source>
</evidence>
<dbReference type="InterPro" id="IPR038408">
    <property type="entry name" value="GNK2_sf"/>
</dbReference>
<name>A0AA88EH31_FICCA</name>
<dbReference type="Proteomes" id="UP001187192">
    <property type="component" value="Unassembled WGS sequence"/>
</dbReference>
<comment type="caution">
    <text evidence="2">The sequence shown here is derived from an EMBL/GenBank/DDBJ whole genome shotgun (WGS) entry which is preliminary data.</text>
</comment>
<keyword evidence="1" id="KW-0812">Transmembrane</keyword>
<feature type="transmembrane region" description="Helical" evidence="1">
    <location>
        <begin position="57"/>
        <end position="77"/>
    </location>
</feature>
<protein>
    <submittedName>
        <fullName evidence="2">Uncharacterized protein</fullName>
    </submittedName>
</protein>
<dbReference type="AlphaFoldDB" id="A0AA88EH31"/>
<evidence type="ECO:0000313" key="2">
    <source>
        <dbReference type="EMBL" id="GMN74498.1"/>
    </source>
</evidence>
<keyword evidence="1" id="KW-1133">Transmembrane helix</keyword>
<reference evidence="2" key="1">
    <citation type="submission" date="2023-07" db="EMBL/GenBank/DDBJ databases">
        <title>draft genome sequence of fig (Ficus carica).</title>
        <authorList>
            <person name="Takahashi T."/>
            <person name="Nishimura K."/>
        </authorList>
    </citation>
    <scope>NUCLEOTIDE SEQUENCE</scope>
</reference>
<feature type="non-terminal residue" evidence="2">
    <location>
        <position position="1"/>
    </location>
</feature>
<accession>A0AA88EH31</accession>
<organism evidence="2 3">
    <name type="scientific">Ficus carica</name>
    <name type="common">Common fig</name>
    <dbReference type="NCBI Taxonomy" id="3494"/>
    <lineage>
        <taxon>Eukaryota</taxon>
        <taxon>Viridiplantae</taxon>
        <taxon>Streptophyta</taxon>
        <taxon>Embryophyta</taxon>
        <taxon>Tracheophyta</taxon>
        <taxon>Spermatophyta</taxon>
        <taxon>Magnoliopsida</taxon>
        <taxon>eudicotyledons</taxon>
        <taxon>Gunneridae</taxon>
        <taxon>Pentapetalae</taxon>
        <taxon>rosids</taxon>
        <taxon>fabids</taxon>
        <taxon>Rosales</taxon>
        <taxon>Moraceae</taxon>
        <taxon>Ficeae</taxon>
        <taxon>Ficus</taxon>
    </lineage>
</organism>